<dbReference type="KEGG" id="dev:DhcVS_868"/>
<dbReference type="HOGENOM" id="CLU_190949_0_2_0"/>
<dbReference type="SMR" id="D2BI45"/>
<evidence type="ECO:0000256" key="1">
    <source>
        <dbReference type="ARBA" id="ARBA00007596"/>
    </source>
</evidence>
<organism evidence="6 7">
    <name type="scientific">Dehalococcoides mccartyi (strain VS)</name>
    <dbReference type="NCBI Taxonomy" id="311424"/>
    <lineage>
        <taxon>Bacteria</taxon>
        <taxon>Bacillati</taxon>
        <taxon>Chloroflexota</taxon>
        <taxon>Dehalococcoidia</taxon>
        <taxon>Dehalococcoidales</taxon>
        <taxon>Dehalococcoidaceae</taxon>
        <taxon>Dehalococcoides</taxon>
    </lineage>
</organism>
<name>D2BI45_DEHMV</name>
<proteinExistence type="inferred from homology"/>
<dbReference type="InterPro" id="IPR001705">
    <property type="entry name" value="Ribosomal_bL33"/>
</dbReference>
<evidence type="ECO:0000256" key="5">
    <source>
        <dbReference type="HAMAP-Rule" id="MF_00294"/>
    </source>
</evidence>
<evidence type="ECO:0000256" key="2">
    <source>
        <dbReference type="ARBA" id="ARBA00022980"/>
    </source>
</evidence>
<dbReference type="PANTHER" id="PTHR43168">
    <property type="entry name" value="50S RIBOSOMAL PROTEIN L33, CHLOROPLASTIC"/>
    <property type="match status" value="1"/>
</dbReference>
<evidence type="ECO:0000313" key="6">
    <source>
        <dbReference type="EMBL" id="ACZ61995.1"/>
    </source>
</evidence>
<dbReference type="HAMAP" id="MF_00294">
    <property type="entry name" value="Ribosomal_bL33"/>
    <property type="match status" value="1"/>
</dbReference>
<dbReference type="GO" id="GO:0005840">
    <property type="term" value="C:ribosome"/>
    <property type="evidence" value="ECO:0007669"/>
    <property type="project" value="UniProtKB-KW"/>
</dbReference>
<dbReference type="InterPro" id="IPR018264">
    <property type="entry name" value="Ribosomal_bL33_CS"/>
</dbReference>
<keyword evidence="2 5" id="KW-0689">Ribosomal protein</keyword>
<dbReference type="PROSITE" id="PS00582">
    <property type="entry name" value="RIBOSOMAL_L33"/>
    <property type="match status" value="1"/>
</dbReference>
<dbReference type="GO" id="GO:0003735">
    <property type="term" value="F:structural constituent of ribosome"/>
    <property type="evidence" value="ECO:0007669"/>
    <property type="project" value="InterPro"/>
</dbReference>
<dbReference type="GO" id="GO:0006412">
    <property type="term" value="P:translation"/>
    <property type="evidence" value="ECO:0007669"/>
    <property type="project" value="UniProtKB-UniRule"/>
</dbReference>
<evidence type="ECO:0000256" key="4">
    <source>
        <dbReference type="ARBA" id="ARBA00035176"/>
    </source>
</evidence>
<sequence length="55" mass="6560">MAKKTDTRIVINMACTDCGERNYTTEKNKRNDPRRIELSKYCPRCREAKVHRETK</sequence>
<dbReference type="GO" id="GO:1990904">
    <property type="term" value="C:ribonucleoprotein complex"/>
    <property type="evidence" value="ECO:0007669"/>
    <property type="project" value="UniProtKB-KW"/>
</dbReference>
<gene>
    <name evidence="5 6" type="primary">rpmG</name>
    <name evidence="6" type="ordered locus">DhcVS_868</name>
</gene>
<reference evidence="6 7" key="1">
    <citation type="journal article" date="2009" name="PLoS Genet.">
        <title>Localized plasticity in the streamlined genomes of vinyl chloride respiring Dehalococcoides.</title>
        <authorList>
            <person name="McMurdie P.J."/>
            <person name="Behrens S.F."/>
            <person name="Muller J.A."/>
            <person name="Goke J."/>
            <person name="Ritalahti K.M."/>
            <person name="Wagner R."/>
            <person name="Goltsman E."/>
            <person name="Lapidus A."/>
            <person name="Holmes S."/>
            <person name="Loffler F.E."/>
            <person name="Spormann A.M."/>
        </authorList>
    </citation>
    <scope>NUCLEOTIDE SEQUENCE [LARGE SCALE GENOMIC DNA]</scope>
    <source>
        <strain evidence="6 7">VS</strain>
    </source>
</reference>
<dbReference type="InterPro" id="IPR011332">
    <property type="entry name" value="Ribosomal_zn-bd"/>
</dbReference>
<dbReference type="Proteomes" id="UP000002506">
    <property type="component" value="Chromosome"/>
</dbReference>
<dbReference type="Pfam" id="PF00471">
    <property type="entry name" value="Ribosomal_L33"/>
    <property type="match status" value="1"/>
</dbReference>
<protein>
    <recommendedName>
        <fullName evidence="4 5">Large ribosomal subunit protein bL33</fullName>
    </recommendedName>
</protein>
<dbReference type="NCBIfam" id="NF001764">
    <property type="entry name" value="PRK00504.1"/>
    <property type="match status" value="1"/>
</dbReference>
<dbReference type="RefSeq" id="WP_011309437.1">
    <property type="nucleotide sequence ID" value="NC_013552.1"/>
</dbReference>
<dbReference type="NCBIfam" id="TIGR01023">
    <property type="entry name" value="rpmG_bact"/>
    <property type="match status" value="1"/>
</dbReference>
<dbReference type="AlphaFoldDB" id="D2BI45"/>
<comment type="similarity">
    <text evidence="1 5">Belongs to the bacterial ribosomal protein bL33 family.</text>
</comment>
<dbReference type="InterPro" id="IPR038584">
    <property type="entry name" value="Ribosomal_bL33_sf"/>
</dbReference>
<dbReference type="eggNOG" id="COG0267">
    <property type="taxonomic scope" value="Bacteria"/>
</dbReference>
<dbReference type="EMBL" id="CP001827">
    <property type="protein sequence ID" value="ACZ61995.1"/>
    <property type="molecule type" value="Genomic_DNA"/>
</dbReference>
<evidence type="ECO:0000313" key="7">
    <source>
        <dbReference type="Proteomes" id="UP000002506"/>
    </source>
</evidence>
<dbReference type="PANTHER" id="PTHR43168:SF2">
    <property type="entry name" value="LARGE RIBOSOMAL SUBUNIT PROTEIN BL33C"/>
    <property type="match status" value="1"/>
</dbReference>
<dbReference type="SUPFAM" id="SSF57829">
    <property type="entry name" value="Zn-binding ribosomal proteins"/>
    <property type="match status" value="1"/>
</dbReference>
<evidence type="ECO:0000256" key="3">
    <source>
        <dbReference type="ARBA" id="ARBA00023274"/>
    </source>
</evidence>
<accession>D2BI45</accession>
<dbReference type="GO" id="GO:0005737">
    <property type="term" value="C:cytoplasm"/>
    <property type="evidence" value="ECO:0007669"/>
    <property type="project" value="UniProtKB-ARBA"/>
</dbReference>
<dbReference type="Gene3D" id="2.20.28.120">
    <property type="entry name" value="Ribosomal protein L33"/>
    <property type="match status" value="1"/>
</dbReference>
<dbReference type="NCBIfam" id="NF001860">
    <property type="entry name" value="PRK00595.1"/>
    <property type="match status" value="1"/>
</dbReference>
<dbReference type="OrthoDB" id="9801333at2"/>
<keyword evidence="3 5" id="KW-0687">Ribonucleoprotein</keyword>